<dbReference type="AlphaFoldDB" id="A0A0F9F0T0"/>
<name>A0A0F9F0T0_9ZZZZ</name>
<sequence>KTVPLAVGWQPICTERFEYEMDVMLILPQGSNGVPDLDAKATGFRDPLQNIFKSGEQLSEDHGKQLVQGDSGKASSPTAKPAATKDKTPAPKGFVIQKQKSLVECQTIDDWQGKMLLAVAALDGEQCKNFRVLNGQIMGRLDGEGFKEQVEAVEDAFDAKIGEA</sequence>
<accession>A0A0F9F0T0</accession>
<feature type="non-terminal residue" evidence="2">
    <location>
        <position position="1"/>
    </location>
</feature>
<evidence type="ECO:0000256" key="1">
    <source>
        <dbReference type="SAM" id="MobiDB-lite"/>
    </source>
</evidence>
<feature type="region of interest" description="Disordered" evidence="1">
    <location>
        <begin position="59"/>
        <end position="91"/>
    </location>
</feature>
<proteinExistence type="predicted"/>
<comment type="caution">
    <text evidence="2">The sequence shown here is derived from an EMBL/GenBank/DDBJ whole genome shotgun (WGS) entry which is preliminary data.</text>
</comment>
<dbReference type="EMBL" id="LAZR01025385">
    <property type="protein sequence ID" value="KKL72071.1"/>
    <property type="molecule type" value="Genomic_DNA"/>
</dbReference>
<protein>
    <submittedName>
        <fullName evidence="2">Uncharacterized protein</fullName>
    </submittedName>
</protein>
<organism evidence="2">
    <name type="scientific">marine sediment metagenome</name>
    <dbReference type="NCBI Taxonomy" id="412755"/>
    <lineage>
        <taxon>unclassified sequences</taxon>
        <taxon>metagenomes</taxon>
        <taxon>ecological metagenomes</taxon>
    </lineage>
</organism>
<evidence type="ECO:0000313" key="2">
    <source>
        <dbReference type="EMBL" id="KKL72071.1"/>
    </source>
</evidence>
<reference evidence="2" key="1">
    <citation type="journal article" date="2015" name="Nature">
        <title>Complex archaea that bridge the gap between prokaryotes and eukaryotes.</title>
        <authorList>
            <person name="Spang A."/>
            <person name="Saw J.H."/>
            <person name="Jorgensen S.L."/>
            <person name="Zaremba-Niedzwiedzka K."/>
            <person name="Martijn J."/>
            <person name="Lind A.E."/>
            <person name="van Eijk R."/>
            <person name="Schleper C."/>
            <person name="Guy L."/>
            <person name="Ettema T.J."/>
        </authorList>
    </citation>
    <scope>NUCLEOTIDE SEQUENCE</scope>
</reference>
<gene>
    <name evidence="2" type="ORF">LCGC14_2088540</name>
</gene>